<dbReference type="Proteomes" id="UP000720189">
    <property type="component" value="Unassembled WGS sequence"/>
</dbReference>
<evidence type="ECO:0000313" key="1">
    <source>
        <dbReference type="EMBL" id="KAH7233779.1"/>
    </source>
</evidence>
<name>A0A9P9G663_FUSRE</name>
<sequence>MVYAACLHLVRFLEGAIGRIDNAQFKDASIDTVSKVEKVYRTQRRFLELYPKLTNFTPPTAQQVAPRYPQHNEIDELVDNLSSIDNWLLDMEPRSSGTLTPAVAVCGGQREEEIDETALIYLAEIFDNVDE</sequence>
<dbReference type="EMBL" id="JAGMUX010000018">
    <property type="protein sequence ID" value="KAH7233779.1"/>
    <property type="molecule type" value="Genomic_DNA"/>
</dbReference>
<reference evidence="1" key="1">
    <citation type="journal article" date="2021" name="Nat. Commun.">
        <title>Genetic determinants of endophytism in the Arabidopsis root mycobiome.</title>
        <authorList>
            <person name="Mesny F."/>
            <person name="Miyauchi S."/>
            <person name="Thiergart T."/>
            <person name="Pickel B."/>
            <person name="Atanasova L."/>
            <person name="Karlsson M."/>
            <person name="Huettel B."/>
            <person name="Barry K.W."/>
            <person name="Haridas S."/>
            <person name="Chen C."/>
            <person name="Bauer D."/>
            <person name="Andreopoulos W."/>
            <person name="Pangilinan J."/>
            <person name="LaButti K."/>
            <person name="Riley R."/>
            <person name="Lipzen A."/>
            <person name="Clum A."/>
            <person name="Drula E."/>
            <person name="Henrissat B."/>
            <person name="Kohler A."/>
            <person name="Grigoriev I.V."/>
            <person name="Martin F.M."/>
            <person name="Hacquard S."/>
        </authorList>
    </citation>
    <scope>NUCLEOTIDE SEQUENCE</scope>
    <source>
        <strain evidence="1">MPI-CAGE-AT-0023</strain>
    </source>
</reference>
<organism evidence="1 2">
    <name type="scientific">Fusarium redolens</name>
    <dbReference type="NCBI Taxonomy" id="48865"/>
    <lineage>
        <taxon>Eukaryota</taxon>
        <taxon>Fungi</taxon>
        <taxon>Dikarya</taxon>
        <taxon>Ascomycota</taxon>
        <taxon>Pezizomycotina</taxon>
        <taxon>Sordariomycetes</taxon>
        <taxon>Hypocreomycetidae</taxon>
        <taxon>Hypocreales</taxon>
        <taxon>Nectriaceae</taxon>
        <taxon>Fusarium</taxon>
        <taxon>Fusarium redolens species complex</taxon>
    </lineage>
</organism>
<comment type="caution">
    <text evidence="1">The sequence shown here is derived from an EMBL/GenBank/DDBJ whole genome shotgun (WGS) entry which is preliminary data.</text>
</comment>
<dbReference type="GeneID" id="70220641"/>
<accession>A0A9P9G663</accession>
<dbReference type="AlphaFoldDB" id="A0A9P9G663"/>
<protein>
    <submittedName>
        <fullName evidence="1">Uncharacterized protein</fullName>
    </submittedName>
</protein>
<dbReference type="RefSeq" id="XP_046044124.1">
    <property type="nucleotide sequence ID" value="XM_046190687.1"/>
</dbReference>
<evidence type="ECO:0000313" key="2">
    <source>
        <dbReference type="Proteomes" id="UP000720189"/>
    </source>
</evidence>
<keyword evidence="2" id="KW-1185">Reference proteome</keyword>
<proteinExistence type="predicted"/>
<gene>
    <name evidence="1" type="ORF">BKA55DRAFT_544277</name>
</gene>